<evidence type="ECO:0000313" key="1">
    <source>
        <dbReference type="EMBL" id="KAJ0171457.1"/>
    </source>
</evidence>
<evidence type="ECO:0000313" key="2">
    <source>
        <dbReference type="Proteomes" id="UP000824533"/>
    </source>
</evidence>
<dbReference type="Proteomes" id="UP000824533">
    <property type="component" value="Linkage Group LG24"/>
</dbReference>
<dbReference type="EMBL" id="CM034410">
    <property type="protein sequence ID" value="KAJ0171457.1"/>
    <property type="molecule type" value="Genomic_DNA"/>
</dbReference>
<protein>
    <submittedName>
        <fullName evidence="1">Uncharacterized protein</fullName>
    </submittedName>
</protein>
<sequence length="1636" mass="184535">MSSNADALDKFKRRLIRSVARLLVKENKSEDEVFEQMKKETGCNCKKLWDRMRALTMKKLQRLLSADDRSENIPAVGRMTLTDWLLFDLVMVHEDIDIIGKDAMLATKKDSKPLLELFVLVQRFNIEVRNADSLAEAWTAATILYNSNGHQCSPMLMQLRWYQLKKFTRELFYNYWFTYRGSSTHLLEANKNQPTKLQRAIAQRNDQKGLENTTDVVIVEPEVETIELDDESDNERQEKCETNVKSAGSDEQQNVLNSIIKVEKEDQNPEEYSFTIEDKIQEREREVLASIDNAELALDGENLDCVVDQNLNIEPNINTENFSFVTENTKEISENNEVNSEQYEINDDNITDLTNEENNTTLPQITNVIGNVDMSEIPQALSSSDTEVESCVKDNIKIETIELEDDIIKPTINTDIEDNMDSYMIKKVTEHLKNAKSMYNKKTKPVLNIQCKKAIEKALDDLKVSLDSNTEVSKLDEEIAKKANEYLNKKTNEDIQHIESDDLEIEIAEKADLFIKSCKEKKEDDDVVMTDFDFADDGIEFIDDGIEFDDHERAATTESTGFPAPIVKSEESNVSENSDNESDGDTGKFDLKLLMDPVVYTLKLDDMEVLKNKCIQFVKSDDLIKEIDVASKVPSAISSIIEIKEENVVEDDKEIYDDIFRHDFDENLEEPVISEEKKVKLTSYLLNKPRVRDYNFIKLCKNPDFNTRLKRLNVGFFSSWRNRALLKECKPLTVDLSKAFEQKLIDGILYLKISKTTQQDTLSISSDYESADTNISRSSITMHSLFDGLVTNMLSTEHSHKEHNQLTERKTVINLPNINEVRRINQKLLTAEVSPIQLSNTVDEVLNTDSQIARKLPTRSNETQNHVKSQDSIKSSNTVVTPIIETNKNISDKQNDSVVPDTNTCPLDSQATNVCVKQKRPRKQPVVSWLTRHTEMLHVKDDVLLTIDSLSKMIQVMEGITPHPPKSKNVTKKPGRPFRGPRAQTKKSNTDSKKETNEETNTECGPQCVINIQSSGNPTKSRKSRSRRLNNKKLSRPKKSNLILVDKKDSSEQSAADITFLNDHDVASNETNMLHIDGEDSSSLNKYISTPLPPGVQLVLPPNGELTYFIQPGVTLDEIQLAQLHTVIDAVKLKLPSKIAPISAQPICVSNEVVDLTAEEVPVIETEKISRASDIDKNKKFEDTITENTSTVTDLDVVANVSVDNEENTELLFITNESSERFDINTPNVTNTTDDDSNTETENCNKNLSVTCQSEQNSISELSTGDKPTLPVQSNTNYASSHNLLDSQINTTENDDPNNSSNQAEDTDSNNFGKVSDENLSTINRKSILSDLMEISGIGIEDIAPASVPEIPPTLFPMEYSKPVINLNSGNVSIAPITSFKELKYAYENSATFFELNCITGIIQKVNVCLTKNKPVQNTLPPVEPAIKTPTPLKPIPKLVKIAPIKRKNIANSRLKPIIIRKVEKFKSLNFKTLNKMKASLLKPNLTNVRKALLRSKVKLYEKHKPPITLDITNDDSDSSDDEPLIKKARRMKEIRGSDVGPSQTEQVNELIDTNNQEIDSQMEVEYLEDEPLSSNDIENGNINDDVGPNQEANDIAPDDDQLLIENESPLENVEDLMAIEELEEDASGEECILGV</sequence>
<organism evidence="1 2">
    <name type="scientific">Dendrolimus kikuchii</name>
    <dbReference type="NCBI Taxonomy" id="765133"/>
    <lineage>
        <taxon>Eukaryota</taxon>
        <taxon>Metazoa</taxon>
        <taxon>Ecdysozoa</taxon>
        <taxon>Arthropoda</taxon>
        <taxon>Hexapoda</taxon>
        <taxon>Insecta</taxon>
        <taxon>Pterygota</taxon>
        <taxon>Neoptera</taxon>
        <taxon>Endopterygota</taxon>
        <taxon>Lepidoptera</taxon>
        <taxon>Glossata</taxon>
        <taxon>Ditrysia</taxon>
        <taxon>Bombycoidea</taxon>
        <taxon>Lasiocampidae</taxon>
        <taxon>Dendrolimus</taxon>
    </lineage>
</organism>
<comment type="caution">
    <text evidence="1">The sequence shown here is derived from an EMBL/GenBank/DDBJ whole genome shotgun (WGS) entry which is preliminary data.</text>
</comment>
<keyword evidence="2" id="KW-1185">Reference proteome</keyword>
<reference evidence="1 2" key="1">
    <citation type="journal article" date="2021" name="Front. Genet.">
        <title>Chromosome-Level Genome Assembly Reveals Significant Gene Expansion in the Toll and IMD Signaling Pathways of Dendrolimus kikuchii.</title>
        <authorList>
            <person name="Zhou J."/>
            <person name="Wu P."/>
            <person name="Xiong Z."/>
            <person name="Liu N."/>
            <person name="Zhao N."/>
            <person name="Ji M."/>
            <person name="Qiu Y."/>
            <person name="Yang B."/>
        </authorList>
    </citation>
    <scope>NUCLEOTIDE SEQUENCE [LARGE SCALE GENOMIC DNA]</scope>
    <source>
        <strain evidence="1">Ann1</strain>
    </source>
</reference>
<name>A0ACC1CJ19_9NEOP</name>
<gene>
    <name evidence="1" type="ORF">K1T71_013007</name>
</gene>
<proteinExistence type="predicted"/>
<accession>A0ACC1CJ19</accession>